<dbReference type="PANTHER" id="PTHR47870:SF1">
    <property type="entry name" value="CYTOCHROME C-TYPE BIOGENESIS PROTEIN CCMH"/>
    <property type="match status" value="1"/>
</dbReference>
<dbReference type="AlphaFoldDB" id="A0A9X1FTT3"/>
<organism evidence="4 5">
    <name type="scientific">Roseobacter insulae</name>
    <dbReference type="NCBI Taxonomy" id="2859783"/>
    <lineage>
        <taxon>Bacteria</taxon>
        <taxon>Pseudomonadati</taxon>
        <taxon>Pseudomonadota</taxon>
        <taxon>Alphaproteobacteria</taxon>
        <taxon>Rhodobacterales</taxon>
        <taxon>Roseobacteraceae</taxon>
        <taxon>Roseobacter</taxon>
    </lineage>
</organism>
<dbReference type="InterPro" id="IPR051263">
    <property type="entry name" value="C-type_cytochrome_biogenesis"/>
</dbReference>
<feature type="region of interest" description="Disordered" evidence="3">
    <location>
        <begin position="136"/>
        <end position="157"/>
    </location>
</feature>
<dbReference type="InterPro" id="IPR017560">
    <property type="entry name" value="Cyt_c_biogenesis_CcmI"/>
</dbReference>
<comment type="subcellular location">
    <subcellularLocation>
        <location evidence="1">Cell envelope</location>
    </subcellularLocation>
</comment>
<evidence type="ECO:0000313" key="5">
    <source>
        <dbReference type="Proteomes" id="UP001138661"/>
    </source>
</evidence>
<dbReference type="GO" id="GO:0005886">
    <property type="term" value="C:plasma membrane"/>
    <property type="evidence" value="ECO:0007669"/>
    <property type="project" value="TreeGrafter"/>
</dbReference>
<keyword evidence="5" id="KW-1185">Reference proteome</keyword>
<reference evidence="4" key="1">
    <citation type="submission" date="2021-07" db="EMBL/GenBank/DDBJ databases">
        <title>Roseobacter insulae sp. nov., isolated from a tidal flat.</title>
        <authorList>
            <person name="Park S."/>
            <person name="Yoon J.-H."/>
        </authorList>
    </citation>
    <scope>NUCLEOTIDE SEQUENCE</scope>
    <source>
        <strain evidence="4">YSTF-M11</strain>
    </source>
</reference>
<dbReference type="RefSeq" id="WP_219500807.1">
    <property type="nucleotide sequence ID" value="NZ_JAHXDN010000002.1"/>
</dbReference>
<keyword evidence="2" id="KW-0201">Cytochrome c-type biogenesis</keyword>
<evidence type="ECO:0000313" key="4">
    <source>
        <dbReference type="EMBL" id="MBW4707720.1"/>
    </source>
</evidence>
<evidence type="ECO:0000256" key="3">
    <source>
        <dbReference type="SAM" id="MobiDB-lite"/>
    </source>
</evidence>
<evidence type="ECO:0000256" key="2">
    <source>
        <dbReference type="ARBA" id="ARBA00022748"/>
    </source>
</evidence>
<dbReference type="EMBL" id="JAHXDN010000002">
    <property type="protein sequence ID" value="MBW4707720.1"/>
    <property type="molecule type" value="Genomic_DNA"/>
</dbReference>
<comment type="caution">
    <text evidence="4">The sequence shown here is derived from an EMBL/GenBank/DDBJ whole genome shotgun (WGS) entry which is preliminary data.</text>
</comment>
<dbReference type="Proteomes" id="UP001138661">
    <property type="component" value="Unassembled WGS sequence"/>
</dbReference>
<sequence>MTIFWIIAGGLALMVALALAAGLRAPRKGLVDPAAAYDLRVYRDQLREVDKDLARGVVSAADAERVRAEVSRRILAADAALGADTISADAGKGAPGIVAAVLAVVLMGGSIALYTQLGAPGYGDLALQNRIEMATQARENRPSQDAAEASLPAAQVPPAASPDYVALVQQLRETVARRPDDLQGHILLAQNEANLGNFAAAARAQSHVLRIKGDNSSASDYVDYADMLVLAAGGYVSPEAETALTAALNLDRTNGSARYYLGLMMAQTGRPDTAFRLWDALLREGPEDAPWIAPIVAQIEEMAERAGVNYQLPEIGDGRGPTAADVEAAQDLSPAERLEMIQSMVTGLSERLATEGGTVQDWAQLISALGVLGQRAQALAVYENAVEVFAGDTRALDLLLRAGQRAQVAE</sequence>
<dbReference type="NCBIfam" id="TIGR03142">
    <property type="entry name" value="cytochro_ccmI"/>
    <property type="match status" value="1"/>
</dbReference>
<evidence type="ECO:0000256" key="1">
    <source>
        <dbReference type="ARBA" id="ARBA00004196"/>
    </source>
</evidence>
<dbReference type="GO" id="GO:0030313">
    <property type="term" value="C:cell envelope"/>
    <property type="evidence" value="ECO:0007669"/>
    <property type="project" value="UniProtKB-SubCell"/>
</dbReference>
<proteinExistence type="predicted"/>
<protein>
    <submittedName>
        <fullName evidence="4">C-type cytochrome biogenesis protein CcmI</fullName>
    </submittedName>
</protein>
<name>A0A9X1FTT3_9RHOB</name>
<gene>
    <name evidence="4" type="primary">ccmI</name>
    <name evidence="4" type="ORF">KX928_07965</name>
</gene>
<dbReference type="GO" id="GO:0017004">
    <property type="term" value="P:cytochrome complex assembly"/>
    <property type="evidence" value="ECO:0007669"/>
    <property type="project" value="UniProtKB-KW"/>
</dbReference>
<accession>A0A9X1FTT3</accession>
<dbReference type="PANTHER" id="PTHR47870">
    <property type="entry name" value="CYTOCHROME C-TYPE BIOGENESIS PROTEIN CCMH"/>
    <property type="match status" value="1"/>
</dbReference>